<organism evidence="1 2">
    <name type="scientific">Steinernema glaseri</name>
    <dbReference type="NCBI Taxonomy" id="37863"/>
    <lineage>
        <taxon>Eukaryota</taxon>
        <taxon>Metazoa</taxon>
        <taxon>Ecdysozoa</taxon>
        <taxon>Nematoda</taxon>
        <taxon>Chromadorea</taxon>
        <taxon>Rhabditida</taxon>
        <taxon>Tylenchina</taxon>
        <taxon>Panagrolaimomorpha</taxon>
        <taxon>Strongyloidoidea</taxon>
        <taxon>Steinernematidae</taxon>
        <taxon>Steinernema</taxon>
    </lineage>
</organism>
<evidence type="ECO:0000313" key="2">
    <source>
        <dbReference type="WBParaSite" id="L893_g3008.t1"/>
    </source>
</evidence>
<keyword evidence="1" id="KW-1185">Reference proteome</keyword>
<reference evidence="2" key="1">
    <citation type="submission" date="2016-11" db="UniProtKB">
        <authorList>
            <consortium name="WormBaseParasite"/>
        </authorList>
    </citation>
    <scope>IDENTIFICATION</scope>
</reference>
<evidence type="ECO:0000313" key="1">
    <source>
        <dbReference type="Proteomes" id="UP000095287"/>
    </source>
</evidence>
<dbReference type="WBParaSite" id="L893_g3008.t1">
    <property type="protein sequence ID" value="L893_g3008.t1"/>
    <property type="gene ID" value="L893_g3008"/>
</dbReference>
<accession>A0A1I7ZUL2</accession>
<name>A0A1I7ZUL2_9BILA</name>
<protein>
    <submittedName>
        <fullName evidence="2">Uncharacterized protein</fullName>
    </submittedName>
</protein>
<dbReference type="AlphaFoldDB" id="A0A1I7ZUL2"/>
<proteinExistence type="predicted"/>
<sequence length="72" mass="8143">MLTHLPTVDLICQTIDRVLACGFHSDLNVTPPSCQVLDDRSMFSALSLALRREHINLFDGYFYACFTSFLSD</sequence>
<dbReference type="Proteomes" id="UP000095287">
    <property type="component" value="Unplaced"/>
</dbReference>